<name>A0A382PVC4_9ZZZZ</name>
<organism evidence="1">
    <name type="scientific">marine metagenome</name>
    <dbReference type="NCBI Taxonomy" id="408172"/>
    <lineage>
        <taxon>unclassified sequences</taxon>
        <taxon>metagenomes</taxon>
        <taxon>ecological metagenomes</taxon>
    </lineage>
</organism>
<proteinExistence type="predicted"/>
<dbReference type="Pfam" id="PF04286">
    <property type="entry name" value="DUF445"/>
    <property type="match status" value="1"/>
</dbReference>
<dbReference type="EMBL" id="UINC01109633">
    <property type="protein sequence ID" value="SVC76578.1"/>
    <property type="molecule type" value="Genomic_DNA"/>
</dbReference>
<evidence type="ECO:0008006" key="2">
    <source>
        <dbReference type="Google" id="ProtNLM"/>
    </source>
</evidence>
<dbReference type="PANTHER" id="PTHR38442">
    <property type="entry name" value="INNER MEMBRANE PROTEIN-RELATED"/>
    <property type="match status" value="1"/>
</dbReference>
<sequence length="242" mass="27763">IIGSLLDAATSGPKQRELLIGLVNLLIHFVDQNKRAIQNKIIDETPWWMPWSLDEKVYARVMDWLVTLDGELADEERHPVQQKFDRSIKEFVERLKYDPEVIAKGERIKEDLLNQPALKEFSDALWAEIKSSLLSHTEQSRPGVDGPIEKGVVKIGQVLLRDEKMMKKIDSWVEEMTRYLMQSYGHEIGSLISHTVERWDPDATSRKIELQVGKDLQYIRINGTVVGGLVGLLIHTVSHFLQ</sequence>
<protein>
    <recommendedName>
        <fullName evidence="2">DUF445 domain-containing protein</fullName>
    </recommendedName>
</protein>
<dbReference type="GO" id="GO:0005886">
    <property type="term" value="C:plasma membrane"/>
    <property type="evidence" value="ECO:0007669"/>
    <property type="project" value="TreeGrafter"/>
</dbReference>
<reference evidence="1" key="1">
    <citation type="submission" date="2018-05" db="EMBL/GenBank/DDBJ databases">
        <authorList>
            <person name="Lanie J.A."/>
            <person name="Ng W.-L."/>
            <person name="Kazmierczak K.M."/>
            <person name="Andrzejewski T.M."/>
            <person name="Davidsen T.M."/>
            <person name="Wayne K.J."/>
            <person name="Tettelin H."/>
            <person name="Glass J.I."/>
            <person name="Rusch D."/>
            <person name="Podicherti R."/>
            <person name="Tsui H.-C.T."/>
            <person name="Winkler M.E."/>
        </authorList>
    </citation>
    <scope>NUCLEOTIDE SEQUENCE</scope>
</reference>
<evidence type="ECO:0000313" key="1">
    <source>
        <dbReference type="EMBL" id="SVC76578.1"/>
    </source>
</evidence>
<gene>
    <name evidence="1" type="ORF">METZ01_LOCUS329432</name>
</gene>
<feature type="non-terminal residue" evidence="1">
    <location>
        <position position="1"/>
    </location>
</feature>
<dbReference type="InterPro" id="IPR007383">
    <property type="entry name" value="DUF445"/>
</dbReference>
<dbReference type="PANTHER" id="PTHR38442:SF1">
    <property type="entry name" value="INNER MEMBRANE PROTEIN"/>
    <property type="match status" value="1"/>
</dbReference>
<dbReference type="AlphaFoldDB" id="A0A382PVC4"/>
<accession>A0A382PVC4</accession>